<accession>A0A9P6QUY0</accession>
<dbReference type="Proteomes" id="UP000738325">
    <property type="component" value="Unassembled WGS sequence"/>
</dbReference>
<feature type="region of interest" description="Disordered" evidence="1">
    <location>
        <begin position="123"/>
        <end position="160"/>
    </location>
</feature>
<evidence type="ECO:0000313" key="3">
    <source>
        <dbReference type="Proteomes" id="UP000738325"/>
    </source>
</evidence>
<organism evidence="2 3">
    <name type="scientific">Dissophora globulifera</name>
    <dbReference type="NCBI Taxonomy" id="979702"/>
    <lineage>
        <taxon>Eukaryota</taxon>
        <taxon>Fungi</taxon>
        <taxon>Fungi incertae sedis</taxon>
        <taxon>Mucoromycota</taxon>
        <taxon>Mortierellomycotina</taxon>
        <taxon>Mortierellomycetes</taxon>
        <taxon>Mortierellales</taxon>
        <taxon>Mortierellaceae</taxon>
        <taxon>Dissophora</taxon>
    </lineage>
</organism>
<evidence type="ECO:0000256" key="1">
    <source>
        <dbReference type="SAM" id="MobiDB-lite"/>
    </source>
</evidence>
<protein>
    <submittedName>
        <fullName evidence="2">Uncharacterized protein</fullName>
    </submittedName>
</protein>
<sequence length="301" mass="33223">NGVIPQLKIKVLRILDRLILLNFEQTKKIIYKTKLMNRIIYSVRSLVELAGQLQTRKAMVLSALSKAQGASSITPSPISTGVPVTPSASGTIAPKTEPFGPGSGSMNLSDLFSAPGMLTIQPPNILTTPATSAGSASGSPFSQQNQQHQHQHQRPESSFSSFLEKALDPTLYRPSVLFDDSWHRGDQARKDSIVGLVTGKGGREMSALMSPHNRIFDHLELLKVELEFLGNIFRAVGEYRRYLYEREPTEYRALAFAVSQVAVSDLGLPVQAQELAHDVLVELVADEDEEDRFLELVRDKL</sequence>
<gene>
    <name evidence="2" type="ORF">BGZ99_003160</name>
</gene>
<proteinExistence type="predicted"/>
<comment type="caution">
    <text evidence="2">The sequence shown here is derived from an EMBL/GenBank/DDBJ whole genome shotgun (WGS) entry which is preliminary data.</text>
</comment>
<feature type="compositionally biased region" description="Low complexity" evidence="1">
    <location>
        <begin position="127"/>
        <end position="148"/>
    </location>
</feature>
<name>A0A9P6QUY0_9FUNG</name>
<evidence type="ECO:0000313" key="2">
    <source>
        <dbReference type="EMBL" id="KAG0302253.1"/>
    </source>
</evidence>
<dbReference type="EMBL" id="JAAAIP010002020">
    <property type="protein sequence ID" value="KAG0302253.1"/>
    <property type="molecule type" value="Genomic_DNA"/>
</dbReference>
<feature type="non-terminal residue" evidence="2">
    <location>
        <position position="1"/>
    </location>
</feature>
<dbReference type="OrthoDB" id="2395641at2759"/>
<keyword evidence="3" id="KW-1185">Reference proteome</keyword>
<reference evidence="2" key="1">
    <citation type="journal article" date="2020" name="Fungal Divers.">
        <title>Resolving the Mortierellaceae phylogeny through synthesis of multi-gene phylogenetics and phylogenomics.</title>
        <authorList>
            <person name="Vandepol N."/>
            <person name="Liber J."/>
            <person name="Desiro A."/>
            <person name="Na H."/>
            <person name="Kennedy M."/>
            <person name="Barry K."/>
            <person name="Grigoriev I.V."/>
            <person name="Miller A.N."/>
            <person name="O'Donnell K."/>
            <person name="Stajich J.E."/>
            <person name="Bonito G."/>
        </authorList>
    </citation>
    <scope>NUCLEOTIDE SEQUENCE</scope>
    <source>
        <strain evidence="2">REB-010B</strain>
    </source>
</reference>
<dbReference type="AlphaFoldDB" id="A0A9P6QUY0"/>